<gene>
    <name evidence="7" type="ORF">H8692_10250</name>
</gene>
<dbReference type="RefSeq" id="WP_177270141.1">
    <property type="nucleotide sequence ID" value="NZ_JACRTA010000003.1"/>
</dbReference>
<evidence type="ECO:0000259" key="6">
    <source>
        <dbReference type="Pfam" id="PF02826"/>
    </source>
</evidence>
<dbReference type="EMBL" id="JACRTA010000003">
    <property type="protein sequence ID" value="MBC8569138.1"/>
    <property type="molecule type" value="Genomic_DNA"/>
</dbReference>
<feature type="domain" description="D-isomer specific 2-hydroxyacid dehydrogenase NAD-binding" evidence="6">
    <location>
        <begin position="108"/>
        <end position="272"/>
    </location>
</feature>
<keyword evidence="8" id="KW-1185">Reference proteome</keyword>
<dbReference type="SUPFAM" id="SSF52283">
    <property type="entry name" value="Formate/glycerate dehydrogenase catalytic domain-like"/>
    <property type="match status" value="1"/>
</dbReference>
<comment type="similarity">
    <text evidence="1 4">Belongs to the D-isomer specific 2-hydroxyacid dehydrogenase family.</text>
</comment>
<dbReference type="InterPro" id="IPR029753">
    <property type="entry name" value="D-isomer_DH_CS"/>
</dbReference>
<dbReference type="Pfam" id="PF00389">
    <property type="entry name" value="2-Hacid_dh"/>
    <property type="match status" value="1"/>
</dbReference>
<dbReference type="InterPro" id="IPR050418">
    <property type="entry name" value="D-iso_2-hydroxyacid_DH_PdxB"/>
</dbReference>
<evidence type="ECO:0000259" key="5">
    <source>
        <dbReference type="Pfam" id="PF00389"/>
    </source>
</evidence>
<evidence type="ECO:0000256" key="1">
    <source>
        <dbReference type="ARBA" id="ARBA00005854"/>
    </source>
</evidence>
<accession>A0A926E9X4</accession>
<dbReference type="InterPro" id="IPR029752">
    <property type="entry name" value="D-isomer_DH_CS1"/>
</dbReference>
<dbReference type="SUPFAM" id="SSF51735">
    <property type="entry name" value="NAD(P)-binding Rossmann-fold domains"/>
    <property type="match status" value="1"/>
</dbReference>
<dbReference type="PANTHER" id="PTHR43761:SF1">
    <property type="entry name" value="D-ISOMER SPECIFIC 2-HYDROXYACID DEHYDROGENASE CATALYTIC DOMAIN-CONTAINING PROTEIN-RELATED"/>
    <property type="match status" value="1"/>
</dbReference>
<dbReference type="InterPro" id="IPR036291">
    <property type="entry name" value="NAD(P)-bd_dom_sf"/>
</dbReference>
<protein>
    <submittedName>
        <fullName evidence="7">D-2-hydroxyacid dehydrogenase</fullName>
    </submittedName>
</protein>
<comment type="caution">
    <text evidence="7">The sequence shown here is derived from an EMBL/GenBank/DDBJ whole genome shotgun (WGS) entry which is preliminary data.</text>
</comment>
<evidence type="ECO:0000256" key="4">
    <source>
        <dbReference type="RuleBase" id="RU003719"/>
    </source>
</evidence>
<dbReference type="InterPro" id="IPR006140">
    <property type="entry name" value="D-isomer_DH_NAD-bd"/>
</dbReference>
<evidence type="ECO:0000256" key="3">
    <source>
        <dbReference type="ARBA" id="ARBA00023027"/>
    </source>
</evidence>
<dbReference type="GO" id="GO:0051287">
    <property type="term" value="F:NAD binding"/>
    <property type="evidence" value="ECO:0007669"/>
    <property type="project" value="InterPro"/>
</dbReference>
<reference evidence="7" key="1">
    <citation type="submission" date="2020-08" db="EMBL/GenBank/DDBJ databases">
        <title>Genome public.</title>
        <authorList>
            <person name="Liu C."/>
            <person name="Sun Q."/>
        </authorList>
    </citation>
    <scope>NUCLEOTIDE SEQUENCE</scope>
    <source>
        <strain evidence="7">NSJ-24</strain>
    </source>
</reference>
<dbReference type="AlphaFoldDB" id="A0A926E9X4"/>
<dbReference type="PROSITE" id="PS00065">
    <property type="entry name" value="D_2_HYDROXYACID_DH_1"/>
    <property type="match status" value="1"/>
</dbReference>
<dbReference type="InterPro" id="IPR006139">
    <property type="entry name" value="D-isomer_2_OHA_DH_cat_dom"/>
</dbReference>
<dbReference type="Proteomes" id="UP000610862">
    <property type="component" value="Unassembled WGS sequence"/>
</dbReference>
<organism evidence="7 8">
    <name type="scientific">Lentihominibacter hominis</name>
    <dbReference type="NCBI Taxonomy" id="2763645"/>
    <lineage>
        <taxon>Bacteria</taxon>
        <taxon>Bacillati</taxon>
        <taxon>Bacillota</taxon>
        <taxon>Clostridia</taxon>
        <taxon>Peptostreptococcales</taxon>
        <taxon>Anaerovoracaceae</taxon>
        <taxon>Lentihominibacter</taxon>
    </lineage>
</organism>
<evidence type="ECO:0000313" key="7">
    <source>
        <dbReference type="EMBL" id="MBC8569138.1"/>
    </source>
</evidence>
<name>A0A926E9X4_9FIRM</name>
<keyword evidence="2 4" id="KW-0560">Oxidoreductase</keyword>
<sequence length="303" mass="32907">MKCVFLDCAGVNPGDISWKTFQHFCTFQWYEKTEKEQMQERLIGAEAIITDSVIIDRKIMEQFTDLKYIGIAATGFDNVDTEAAEELGIAVTNVPAYASDAVAQHAAALLLYVTNKIHIYDDAVKNGKWNSKSDGGFSDVSITLLCGKSIGIIGYGAIGKRIAEIAKALGMKVNIYSRNPSAAISSDVVSLSCPLTEDNAGIVNEDFINNMKDGAVLINTARGGLIDENALARALKSRKISAAAIDVMALEPPEKDNPLLSLENCFITPHIGFSPLETRRIVIETCAENLKSFLKGGRLNRIV</sequence>
<dbReference type="Pfam" id="PF02826">
    <property type="entry name" value="2-Hacid_dh_C"/>
    <property type="match status" value="1"/>
</dbReference>
<dbReference type="PROSITE" id="PS00671">
    <property type="entry name" value="D_2_HYDROXYACID_DH_3"/>
    <property type="match status" value="1"/>
</dbReference>
<dbReference type="Gene3D" id="3.40.50.720">
    <property type="entry name" value="NAD(P)-binding Rossmann-like Domain"/>
    <property type="match status" value="2"/>
</dbReference>
<proteinExistence type="inferred from homology"/>
<evidence type="ECO:0000313" key="8">
    <source>
        <dbReference type="Proteomes" id="UP000610862"/>
    </source>
</evidence>
<dbReference type="GO" id="GO:0016616">
    <property type="term" value="F:oxidoreductase activity, acting on the CH-OH group of donors, NAD or NADP as acceptor"/>
    <property type="evidence" value="ECO:0007669"/>
    <property type="project" value="InterPro"/>
</dbReference>
<evidence type="ECO:0000256" key="2">
    <source>
        <dbReference type="ARBA" id="ARBA00023002"/>
    </source>
</evidence>
<dbReference type="PANTHER" id="PTHR43761">
    <property type="entry name" value="D-ISOMER SPECIFIC 2-HYDROXYACID DEHYDROGENASE FAMILY PROTEIN (AFU_ORTHOLOGUE AFUA_1G13630)"/>
    <property type="match status" value="1"/>
</dbReference>
<feature type="domain" description="D-isomer specific 2-hydroxyacid dehydrogenase catalytic" evidence="5">
    <location>
        <begin position="17"/>
        <end position="303"/>
    </location>
</feature>
<keyword evidence="3" id="KW-0520">NAD</keyword>